<accession>A0ABP4NV52</accession>
<dbReference type="Gene3D" id="3.30.750.24">
    <property type="entry name" value="STAS domain"/>
    <property type="match status" value="1"/>
</dbReference>
<gene>
    <name evidence="4" type="ORF">GCM10009827_106740</name>
</gene>
<dbReference type="Proteomes" id="UP001501470">
    <property type="component" value="Unassembled WGS sequence"/>
</dbReference>
<keyword evidence="5" id="KW-1185">Reference proteome</keyword>
<dbReference type="InterPro" id="IPR058548">
    <property type="entry name" value="MlaB-like_STAS"/>
</dbReference>
<dbReference type="Pfam" id="PF13466">
    <property type="entry name" value="STAS_2"/>
    <property type="match status" value="1"/>
</dbReference>
<name>A0ABP4NV52_9ACTN</name>
<dbReference type="CDD" id="cd07043">
    <property type="entry name" value="STAS_anti-anti-sigma_factors"/>
    <property type="match status" value="1"/>
</dbReference>
<reference evidence="5" key="1">
    <citation type="journal article" date="2019" name="Int. J. Syst. Evol. Microbiol.">
        <title>The Global Catalogue of Microorganisms (GCM) 10K type strain sequencing project: providing services to taxonomists for standard genome sequencing and annotation.</title>
        <authorList>
            <consortium name="The Broad Institute Genomics Platform"/>
            <consortium name="The Broad Institute Genome Sequencing Center for Infectious Disease"/>
            <person name="Wu L."/>
            <person name="Ma J."/>
        </authorList>
    </citation>
    <scope>NUCLEOTIDE SEQUENCE [LARGE SCALE GENOMIC DNA]</scope>
    <source>
        <strain evidence="5">JCM 15933</strain>
    </source>
</reference>
<evidence type="ECO:0000256" key="1">
    <source>
        <dbReference type="ARBA" id="ARBA00009013"/>
    </source>
</evidence>
<evidence type="ECO:0000256" key="2">
    <source>
        <dbReference type="RuleBase" id="RU003749"/>
    </source>
</evidence>
<dbReference type="InterPro" id="IPR003658">
    <property type="entry name" value="Anti-sigma_ant"/>
</dbReference>
<dbReference type="PROSITE" id="PS50801">
    <property type="entry name" value="STAS"/>
    <property type="match status" value="1"/>
</dbReference>
<comment type="similarity">
    <text evidence="1 2">Belongs to the anti-sigma-factor antagonist family.</text>
</comment>
<comment type="caution">
    <text evidence="4">The sequence shown here is derived from an EMBL/GenBank/DDBJ whole genome shotgun (WGS) entry which is preliminary data.</text>
</comment>
<dbReference type="NCBIfam" id="TIGR00377">
    <property type="entry name" value="ant_ant_sig"/>
    <property type="match status" value="1"/>
</dbReference>
<sequence length="133" mass="13501">MGPDQQPAPSPDSGPRLAITSATPGEAGAVVLTVVGSLDFYTAAAFITAVREAFDAGADVVRVDLGGVGFCDSSGLAVLVRAHKAAQRDGRRFTICSPGHVLNRMFALTALDTVLDITTDIASAPNGEANSGS</sequence>
<feature type="domain" description="STAS" evidence="3">
    <location>
        <begin position="28"/>
        <end position="111"/>
    </location>
</feature>
<dbReference type="InterPro" id="IPR036513">
    <property type="entry name" value="STAS_dom_sf"/>
</dbReference>
<evidence type="ECO:0000313" key="5">
    <source>
        <dbReference type="Proteomes" id="UP001501470"/>
    </source>
</evidence>
<dbReference type="PANTHER" id="PTHR33495">
    <property type="entry name" value="ANTI-SIGMA FACTOR ANTAGONIST TM_1081-RELATED-RELATED"/>
    <property type="match status" value="1"/>
</dbReference>
<evidence type="ECO:0000259" key="3">
    <source>
        <dbReference type="PROSITE" id="PS50801"/>
    </source>
</evidence>
<dbReference type="RefSeq" id="WP_344513505.1">
    <property type="nucleotide sequence ID" value="NZ_BAAAQD010000039.1"/>
</dbReference>
<dbReference type="PANTHER" id="PTHR33495:SF2">
    <property type="entry name" value="ANTI-SIGMA FACTOR ANTAGONIST TM_1081-RELATED"/>
    <property type="match status" value="1"/>
</dbReference>
<dbReference type="EMBL" id="BAAAQD010000039">
    <property type="protein sequence ID" value="GAA1567678.1"/>
    <property type="molecule type" value="Genomic_DNA"/>
</dbReference>
<protein>
    <recommendedName>
        <fullName evidence="2">Anti-sigma factor antagonist</fullName>
    </recommendedName>
</protein>
<dbReference type="SUPFAM" id="SSF52091">
    <property type="entry name" value="SpoIIaa-like"/>
    <property type="match status" value="1"/>
</dbReference>
<evidence type="ECO:0000313" key="4">
    <source>
        <dbReference type="EMBL" id="GAA1567678.1"/>
    </source>
</evidence>
<proteinExistence type="inferred from homology"/>
<dbReference type="InterPro" id="IPR002645">
    <property type="entry name" value="STAS_dom"/>
</dbReference>
<organism evidence="4 5">
    <name type="scientific">Dactylosporangium maewongense</name>
    <dbReference type="NCBI Taxonomy" id="634393"/>
    <lineage>
        <taxon>Bacteria</taxon>
        <taxon>Bacillati</taxon>
        <taxon>Actinomycetota</taxon>
        <taxon>Actinomycetes</taxon>
        <taxon>Micromonosporales</taxon>
        <taxon>Micromonosporaceae</taxon>
        <taxon>Dactylosporangium</taxon>
    </lineage>
</organism>